<feature type="transmembrane region" description="Helical" evidence="1">
    <location>
        <begin position="66"/>
        <end position="83"/>
    </location>
</feature>
<keyword evidence="1" id="KW-1133">Transmembrane helix</keyword>
<evidence type="ECO:0000256" key="1">
    <source>
        <dbReference type="SAM" id="Phobius"/>
    </source>
</evidence>
<dbReference type="InterPro" id="IPR037185">
    <property type="entry name" value="EmrE-like"/>
</dbReference>
<reference evidence="3" key="1">
    <citation type="submission" date="2025-08" db="UniProtKB">
        <authorList>
            <consortium name="RefSeq"/>
        </authorList>
    </citation>
    <scope>IDENTIFICATION</scope>
</reference>
<evidence type="ECO:0000313" key="2">
    <source>
        <dbReference type="Proteomes" id="UP000515154"/>
    </source>
</evidence>
<feature type="transmembrane region" description="Helical" evidence="1">
    <location>
        <begin position="264"/>
        <end position="289"/>
    </location>
</feature>
<dbReference type="AlphaFoldDB" id="A0A6P7SRF9"/>
<protein>
    <submittedName>
        <fullName evidence="3">Solute carrier family 35 member F4 isoform X1</fullName>
    </submittedName>
</protein>
<feature type="transmembrane region" description="Helical" evidence="1">
    <location>
        <begin position="230"/>
        <end position="252"/>
    </location>
</feature>
<dbReference type="KEGG" id="osn:115215688"/>
<proteinExistence type="predicted"/>
<dbReference type="PANTHER" id="PTHR19346">
    <property type="entry name" value="SUGAR PHOSPHATE TRANSPORTER DOMAIN-CONTAINING PROTEIN"/>
    <property type="match status" value="1"/>
</dbReference>
<dbReference type="PANTHER" id="PTHR19346:SF4">
    <property type="entry name" value="SUGAR PHOSPHATE TRANSPORTER DOMAIN-CONTAINING PROTEIN"/>
    <property type="match status" value="1"/>
</dbReference>
<gene>
    <name evidence="3" type="primary">LOC115215688</name>
</gene>
<accession>A0A6P7SRF9</accession>
<evidence type="ECO:0000313" key="3">
    <source>
        <dbReference type="RefSeq" id="XP_029640824.2"/>
    </source>
</evidence>
<organism evidence="2 3">
    <name type="scientific">Octopus sinensis</name>
    <name type="common">East Asian common octopus</name>
    <dbReference type="NCBI Taxonomy" id="2607531"/>
    <lineage>
        <taxon>Eukaryota</taxon>
        <taxon>Metazoa</taxon>
        <taxon>Spiralia</taxon>
        <taxon>Lophotrochozoa</taxon>
        <taxon>Mollusca</taxon>
        <taxon>Cephalopoda</taxon>
        <taxon>Coleoidea</taxon>
        <taxon>Octopodiformes</taxon>
        <taxon>Octopoda</taxon>
        <taxon>Incirrata</taxon>
        <taxon>Octopodidae</taxon>
        <taxon>Octopus</taxon>
    </lineage>
</organism>
<feature type="transmembrane region" description="Helical" evidence="1">
    <location>
        <begin position="354"/>
        <end position="373"/>
    </location>
</feature>
<dbReference type="InterPro" id="IPR026505">
    <property type="entry name" value="Solute_c_fam_35_mem_F3/F4"/>
</dbReference>
<feature type="transmembrane region" description="Helical" evidence="1">
    <location>
        <begin position="328"/>
        <end position="348"/>
    </location>
</feature>
<dbReference type="SUPFAM" id="SSF103481">
    <property type="entry name" value="Multidrug resistance efflux transporter EmrE"/>
    <property type="match status" value="1"/>
</dbReference>
<dbReference type="Proteomes" id="UP000515154">
    <property type="component" value="Linkage group LG9"/>
</dbReference>
<dbReference type="RefSeq" id="XP_029640824.2">
    <property type="nucleotide sequence ID" value="XM_029784964.2"/>
</dbReference>
<name>A0A6P7SRF9_9MOLL</name>
<feature type="transmembrane region" description="Helical" evidence="1">
    <location>
        <begin position="206"/>
        <end position="224"/>
    </location>
</feature>
<keyword evidence="1" id="KW-0812">Transmembrane</keyword>
<keyword evidence="1" id="KW-0472">Membrane</keyword>
<sequence length="415" mass="47259">MMEMNSLSKNNYPGVKLDTQHLHEHILQNSSVFYIDTSGQSNIVSSSSMTETYKSYLSCTEAQKQYSCGVLITIILGTLWVGFTQFSKNTYTESFTAPLIVVYFHTSWLVVFYPVYITVVFIVARGSIQLKQLYSENFKIYKEETKLVRFSVRTCAFCFIWAISNYSYIRALQLLDSVDVIALYSTNQSFVYMLSWIILFEKFIAIRILAIIFSITGIVLFAYADGFGTSNMWGVVLAVVSASAAAVYKIFCKKFIGEVNFGKISLFLSLVGLTNLLVLWPFVLLFYFTKTEFVDWFDLPWTPLCASAVFTTAHQLVFNYSGVFTITFFIETALLFGIPLGAIADIVWRNSHFSGMKISALVLIEVGLLLTILPEGWHHHVMRGFRFVKELVSKPPPEEDIPPQTSRFEWRNSIN</sequence>
<keyword evidence="2" id="KW-1185">Reference proteome</keyword>
<feature type="transmembrane region" description="Helical" evidence="1">
    <location>
        <begin position="103"/>
        <end position="126"/>
    </location>
</feature>